<evidence type="ECO:0000256" key="2">
    <source>
        <dbReference type="ARBA" id="ARBA00022448"/>
    </source>
</evidence>
<dbReference type="InterPro" id="IPR035906">
    <property type="entry name" value="MetI-like_sf"/>
</dbReference>
<evidence type="ECO:0000313" key="9">
    <source>
        <dbReference type="EMBL" id="TDG03153.1"/>
    </source>
</evidence>
<name>A0A4R5L3D1_9BURK</name>
<evidence type="ECO:0000256" key="6">
    <source>
        <dbReference type="ARBA" id="ARBA00023136"/>
    </source>
</evidence>
<keyword evidence="4 7" id="KW-0812">Transmembrane</keyword>
<evidence type="ECO:0000256" key="7">
    <source>
        <dbReference type="RuleBase" id="RU363032"/>
    </source>
</evidence>
<evidence type="ECO:0000256" key="4">
    <source>
        <dbReference type="ARBA" id="ARBA00022692"/>
    </source>
</evidence>
<sequence length="308" mass="34292">MASNRSLAMPLPETREGRRRNLRAPWSNALFVLPFVIVYVLLLIVPLCLGWWLSLQRVDLLAGTSEFIGIRNYLDLTLDPIFRGALRNTFYFVILTVPVFVLLGLALALVLNRPGRFGAALRALFFGSSVLSVTIVTLVWKLVMMPGNGLLADLSHALHLPEFVPLMHEATALPAIAVVTVWWIMGLPMMLFLAALQQIPQELYEAAALDSASRWRTFTKITLPSIWRTVALVAVIEAVLQFQLFGQAQLLTDGGPNNSTRPLVQFIYETGFRQWSFGYSAAAAQVLFALMLIGVVAQAWLLRKKEKA</sequence>
<feature type="domain" description="ABC transmembrane type-1" evidence="8">
    <location>
        <begin position="86"/>
        <end position="298"/>
    </location>
</feature>
<keyword evidence="2 7" id="KW-0813">Transport</keyword>
<dbReference type="GO" id="GO:0005886">
    <property type="term" value="C:plasma membrane"/>
    <property type="evidence" value="ECO:0007669"/>
    <property type="project" value="UniProtKB-SubCell"/>
</dbReference>
<comment type="subcellular location">
    <subcellularLocation>
        <location evidence="1 7">Cell membrane</location>
        <topology evidence="1 7">Multi-pass membrane protein</topology>
    </subcellularLocation>
</comment>
<dbReference type="AlphaFoldDB" id="A0A4R5L3D1"/>
<evidence type="ECO:0000256" key="1">
    <source>
        <dbReference type="ARBA" id="ARBA00004651"/>
    </source>
</evidence>
<evidence type="ECO:0000256" key="3">
    <source>
        <dbReference type="ARBA" id="ARBA00022475"/>
    </source>
</evidence>
<keyword evidence="3" id="KW-1003">Cell membrane</keyword>
<protein>
    <submittedName>
        <fullName evidence="9">Sugar ABC transporter permease</fullName>
    </submittedName>
</protein>
<feature type="transmembrane region" description="Helical" evidence="7">
    <location>
        <begin position="226"/>
        <end position="245"/>
    </location>
</feature>
<feature type="transmembrane region" description="Helical" evidence="7">
    <location>
        <begin position="29"/>
        <end position="53"/>
    </location>
</feature>
<reference evidence="9 10" key="1">
    <citation type="submission" date="2019-03" db="EMBL/GenBank/DDBJ databases">
        <title>Paraburkholderia sp. isolated from native Mimosa gymnas in Guartela State Park, Brazil.</title>
        <authorList>
            <person name="Paulitsch F."/>
            <person name="Hungria M."/>
            <person name="Delamuta J.R.M."/>
            <person name="Ribeiro R.A."/>
            <person name="Dall'Agnol R."/>
            <person name="Silva J.S.B."/>
        </authorList>
    </citation>
    <scope>NUCLEOTIDE SEQUENCE [LARGE SCALE GENOMIC DNA]</scope>
    <source>
        <strain evidence="9 10">CNPSo 3008</strain>
    </source>
</reference>
<dbReference type="InterPro" id="IPR000515">
    <property type="entry name" value="MetI-like"/>
</dbReference>
<dbReference type="RefSeq" id="WP_133188790.1">
    <property type="nucleotide sequence ID" value="NZ_SMOD01000045.1"/>
</dbReference>
<gene>
    <name evidence="9" type="ORF">E1N52_35980</name>
</gene>
<dbReference type="OrthoDB" id="8578268at2"/>
<dbReference type="PROSITE" id="PS50928">
    <property type="entry name" value="ABC_TM1"/>
    <property type="match status" value="1"/>
</dbReference>
<feature type="transmembrane region" description="Helical" evidence="7">
    <location>
        <begin position="172"/>
        <end position="196"/>
    </location>
</feature>
<feature type="transmembrane region" description="Helical" evidence="7">
    <location>
        <begin position="90"/>
        <end position="111"/>
    </location>
</feature>
<proteinExistence type="inferred from homology"/>
<organism evidence="9 10">
    <name type="scientific">Paraburkholderia guartelaensis</name>
    <dbReference type="NCBI Taxonomy" id="2546446"/>
    <lineage>
        <taxon>Bacteria</taxon>
        <taxon>Pseudomonadati</taxon>
        <taxon>Pseudomonadota</taxon>
        <taxon>Betaproteobacteria</taxon>
        <taxon>Burkholderiales</taxon>
        <taxon>Burkholderiaceae</taxon>
        <taxon>Paraburkholderia</taxon>
    </lineage>
</organism>
<dbReference type="EMBL" id="SMOD01000045">
    <property type="protein sequence ID" value="TDG03153.1"/>
    <property type="molecule type" value="Genomic_DNA"/>
</dbReference>
<dbReference type="Pfam" id="PF00528">
    <property type="entry name" value="BPD_transp_1"/>
    <property type="match status" value="1"/>
</dbReference>
<evidence type="ECO:0000259" key="8">
    <source>
        <dbReference type="PROSITE" id="PS50928"/>
    </source>
</evidence>
<comment type="similarity">
    <text evidence="7">Belongs to the binding-protein-dependent transport system permease family.</text>
</comment>
<evidence type="ECO:0000256" key="5">
    <source>
        <dbReference type="ARBA" id="ARBA00022989"/>
    </source>
</evidence>
<feature type="transmembrane region" description="Helical" evidence="7">
    <location>
        <begin position="123"/>
        <end position="143"/>
    </location>
</feature>
<dbReference type="Proteomes" id="UP000295606">
    <property type="component" value="Unassembled WGS sequence"/>
</dbReference>
<dbReference type="PANTHER" id="PTHR30193:SF37">
    <property type="entry name" value="INNER MEMBRANE ABC TRANSPORTER PERMEASE PROTEIN YCJO"/>
    <property type="match status" value="1"/>
</dbReference>
<dbReference type="GO" id="GO:0055085">
    <property type="term" value="P:transmembrane transport"/>
    <property type="evidence" value="ECO:0007669"/>
    <property type="project" value="InterPro"/>
</dbReference>
<dbReference type="Gene3D" id="1.10.3720.10">
    <property type="entry name" value="MetI-like"/>
    <property type="match status" value="1"/>
</dbReference>
<keyword evidence="5 7" id="KW-1133">Transmembrane helix</keyword>
<evidence type="ECO:0000313" key="10">
    <source>
        <dbReference type="Proteomes" id="UP000295606"/>
    </source>
</evidence>
<dbReference type="PANTHER" id="PTHR30193">
    <property type="entry name" value="ABC TRANSPORTER PERMEASE PROTEIN"/>
    <property type="match status" value="1"/>
</dbReference>
<accession>A0A4R5L3D1</accession>
<feature type="transmembrane region" description="Helical" evidence="7">
    <location>
        <begin position="282"/>
        <end position="302"/>
    </location>
</feature>
<keyword evidence="6 7" id="KW-0472">Membrane</keyword>
<dbReference type="CDD" id="cd06261">
    <property type="entry name" value="TM_PBP2"/>
    <property type="match status" value="1"/>
</dbReference>
<dbReference type="InterPro" id="IPR051393">
    <property type="entry name" value="ABC_transporter_permease"/>
</dbReference>
<dbReference type="SUPFAM" id="SSF161098">
    <property type="entry name" value="MetI-like"/>
    <property type="match status" value="1"/>
</dbReference>
<comment type="caution">
    <text evidence="9">The sequence shown here is derived from an EMBL/GenBank/DDBJ whole genome shotgun (WGS) entry which is preliminary data.</text>
</comment>